<dbReference type="SUPFAM" id="SSF53383">
    <property type="entry name" value="PLP-dependent transferases"/>
    <property type="match status" value="1"/>
</dbReference>
<dbReference type="Pfam" id="PF06838">
    <property type="entry name" value="Met_gamma_lyase"/>
    <property type="match status" value="1"/>
</dbReference>
<protein>
    <recommendedName>
        <fullName evidence="3">Aluminum resistance protein</fullName>
    </recommendedName>
</protein>
<gene>
    <name evidence="1" type="ORF">Agub_g14981</name>
</gene>
<dbReference type="EMBL" id="BMAR01000064">
    <property type="protein sequence ID" value="GFR52410.1"/>
    <property type="molecule type" value="Genomic_DNA"/>
</dbReference>
<evidence type="ECO:0000313" key="1">
    <source>
        <dbReference type="EMBL" id="GFR52410.1"/>
    </source>
</evidence>
<evidence type="ECO:0008006" key="3">
    <source>
        <dbReference type="Google" id="ProtNLM"/>
    </source>
</evidence>
<proteinExistence type="predicted"/>
<dbReference type="PANTHER" id="PTHR46658">
    <property type="entry name" value="CYS OR MET METABOLISM PYRIDOXAL-PHOSPHATE-DEPENDENT ENZYME"/>
    <property type="match status" value="1"/>
</dbReference>
<sequence>MSVLSGQRCCQAARTSQNCIGSQILAPRPAPTRRLVVAHGERRSANRTKWATLEPPSTQEPLVAEPAEELSVADQIWRCSQDLTPVFSEIDRLVAANVRRVQRAFRNARIGPHHFQGSTGYGHGDLGREALDEVMAEVMGAEAALMRVQFVSGTHAIAAALFAVLRPGDEMLAVAGHPYDTLEEVIGSRGSPGAGSLAEWGVGYRELALTEGGSIDWEALGRAVVPGKTRVAHIQRSCGYALRPTLSIEEIERAVKVIKSQDPSVVVTVDNCYGEFTDTREPCAVGADLVMGSLIKNPGGNIAPCGGYVAGRADLISRVGARLYAPGVGCDAGAVGGSTLRLMFQGLFLAPQMTGEALKGGRLVAELLHREGYPVVPAPGLPPVWSMITAVQLGSREAMKAFCGGIQRTCPIGSYISPEPGVTAGYGDEVIFADGTFIDGSTAELSADGPVRPPYVVYCQGGSHWTHWALALEGA</sequence>
<dbReference type="Proteomes" id="UP001054857">
    <property type="component" value="Unassembled WGS sequence"/>
</dbReference>
<dbReference type="Gene3D" id="3.40.640.10">
    <property type="entry name" value="Type I PLP-dependent aspartate aminotransferase-like (Major domain)"/>
    <property type="match status" value="1"/>
</dbReference>
<keyword evidence="2" id="KW-1185">Reference proteome</keyword>
<accession>A0AAD3E2A2</accession>
<feature type="non-terminal residue" evidence="1">
    <location>
        <position position="475"/>
    </location>
</feature>
<dbReference type="InterPro" id="IPR009651">
    <property type="entry name" value="Met_g_lyase_put"/>
</dbReference>
<name>A0AAD3E2A2_9CHLO</name>
<evidence type="ECO:0000313" key="2">
    <source>
        <dbReference type="Proteomes" id="UP001054857"/>
    </source>
</evidence>
<reference evidence="1 2" key="1">
    <citation type="journal article" date="2021" name="Sci. Rep.">
        <title>Genome sequencing of the multicellular alga Astrephomene provides insights into convergent evolution of germ-soma differentiation.</title>
        <authorList>
            <person name="Yamashita S."/>
            <person name="Yamamoto K."/>
            <person name="Matsuzaki R."/>
            <person name="Suzuki S."/>
            <person name="Yamaguchi H."/>
            <person name="Hirooka S."/>
            <person name="Minakuchi Y."/>
            <person name="Miyagishima S."/>
            <person name="Kawachi M."/>
            <person name="Toyoda A."/>
            <person name="Nozaki H."/>
        </authorList>
    </citation>
    <scope>NUCLEOTIDE SEQUENCE [LARGE SCALE GENOMIC DNA]</scope>
    <source>
        <strain evidence="1 2">NIES-4017</strain>
    </source>
</reference>
<dbReference type="AlphaFoldDB" id="A0AAD3E2A2"/>
<organism evidence="1 2">
    <name type="scientific">Astrephomene gubernaculifera</name>
    <dbReference type="NCBI Taxonomy" id="47775"/>
    <lineage>
        <taxon>Eukaryota</taxon>
        <taxon>Viridiplantae</taxon>
        <taxon>Chlorophyta</taxon>
        <taxon>core chlorophytes</taxon>
        <taxon>Chlorophyceae</taxon>
        <taxon>CS clade</taxon>
        <taxon>Chlamydomonadales</taxon>
        <taxon>Astrephomenaceae</taxon>
        <taxon>Astrephomene</taxon>
    </lineage>
</organism>
<dbReference type="InterPro" id="IPR015421">
    <property type="entry name" value="PyrdxlP-dep_Trfase_major"/>
</dbReference>
<comment type="caution">
    <text evidence="1">The sequence shown here is derived from an EMBL/GenBank/DDBJ whole genome shotgun (WGS) entry which is preliminary data.</text>
</comment>
<dbReference type="PANTHER" id="PTHR46658:SF1">
    <property type="entry name" value="CYS OR MET METABOLISM PYRIDOXAL-PHOSPHATE-DEPENDENT ENZYME"/>
    <property type="match status" value="1"/>
</dbReference>
<dbReference type="Gene3D" id="3.90.1150.60">
    <property type="entry name" value="Methioning gamme-lyase, C-terminal domain"/>
    <property type="match status" value="1"/>
</dbReference>
<dbReference type="InterPro" id="IPR015424">
    <property type="entry name" value="PyrdxlP-dep_Trfase"/>
</dbReference>